<reference evidence="3 4" key="1">
    <citation type="submission" date="2016-07" db="EMBL/GenBank/DDBJ databases">
        <title>Pervasive Adenine N6-methylation of Active Genes in Fungi.</title>
        <authorList>
            <consortium name="DOE Joint Genome Institute"/>
            <person name="Mondo S.J."/>
            <person name="Dannebaum R.O."/>
            <person name="Kuo R.C."/>
            <person name="Labutti K."/>
            <person name="Haridas S."/>
            <person name="Kuo A."/>
            <person name="Salamov A."/>
            <person name="Ahrendt S.R."/>
            <person name="Lipzen A."/>
            <person name="Sullivan W."/>
            <person name="Andreopoulos W.B."/>
            <person name="Clum A."/>
            <person name="Lindquist E."/>
            <person name="Daum C."/>
            <person name="Ramamoorthy G.K."/>
            <person name="Gryganskyi A."/>
            <person name="Culley D."/>
            <person name="Magnuson J.K."/>
            <person name="James T.Y."/>
            <person name="O'Malley M.A."/>
            <person name="Stajich J.E."/>
            <person name="Spatafora J.W."/>
            <person name="Visel A."/>
            <person name="Grigoriev I.V."/>
        </authorList>
    </citation>
    <scope>NUCLEOTIDE SEQUENCE [LARGE SCALE GENOMIC DNA]</scope>
    <source>
        <strain evidence="3 4">JEL800</strain>
    </source>
</reference>
<dbReference type="EMBL" id="MCGO01000013">
    <property type="protein sequence ID" value="ORY47667.1"/>
    <property type="molecule type" value="Genomic_DNA"/>
</dbReference>
<comment type="caution">
    <text evidence="3">The sequence shown here is derived from an EMBL/GenBank/DDBJ whole genome shotgun (WGS) entry which is preliminary data.</text>
</comment>
<feature type="transmembrane region" description="Helical" evidence="2">
    <location>
        <begin position="476"/>
        <end position="494"/>
    </location>
</feature>
<keyword evidence="2" id="KW-1133">Transmembrane helix</keyword>
<evidence type="ECO:0000256" key="1">
    <source>
        <dbReference type="SAM" id="MobiDB-lite"/>
    </source>
</evidence>
<keyword evidence="2" id="KW-0812">Transmembrane</keyword>
<dbReference type="InterPro" id="IPR031537">
    <property type="entry name" value="DUF5092"/>
</dbReference>
<evidence type="ECO:0000313" key="4">
    <source>
        <dbReference type="Proteomes" id="UP000193642"/>
    </source>
</evidence>
<protein>
    <submittedName>
        <fullName evidence="3">Uncharacterized protein</fullName>
    </submittedName>
</protein>
<proteinExistence type="predicted"/>
<keyword evidence="2" id="KW-0472">Membrane</keyword>
<evidence type="ECO:0000313" key="3">
    <source>
        <dbReference type="EMBL" id="ORY47667.1"/>
    </source>
</evidence>
<dbReference type="OrthoDB" id="2189509at2759"/>
<name>A0A1Y2CL32_9FUNG</name>
<feature type="compositionally biased region" description="Polar residues" evidence="1">
    <location>
        <begin position="139"/>
        <end position="160"/>
    </location>
</feature>
<keyword evidence="4" id="KW-1185">Reference proteome</keyword>
<feature type="compositionally biased region" description="Low complexity" evidence="1">
    <location>
        <begin position="245"/>
        <end position="267"/>
    </location>
</feature>
<feature type="compositionally biased region" description="Polar residues" evidence="1">
    <location>
        <begin position="273"/>
        <end position="291"/>
    </location>
</feature>
<feature type="region of interest" description="Disordered" evidence="1">
    <location>
        <begin position="215"/>
        <end position="234"/>
    </location>
</feature>
<sequence>MKVIRLLDSSGDRVLDSVSAEYEDSFCLESFGDLIAAHANCEPKGTKSFIIARVQTWDHKQPDSKFFSYYHAYHLNKILFQTQVYFDKKLIHRLNVLNPLSNTDIIGHVEYFMVRPSRTEQTTAQKISKRISMLPENKPASTRASTNAIPPTSNRLSSTAKPGKKPDISIKINTNNMLKVPEVDLPPPSPTVRQIEQGGPTSWTIGSPRAALADEEDDLPANPNNTPATALVPPSFFNGIAKRLSGIPGTKSGPPSPSKKASIAPPTDLETGKNASQTIQALISHPNSTPKCPQPHESKSPKAPSPDSPNQSVHKKYHRPKNAADARYPSFEEWVLMVKSENSRREAAGEELLDYDEVNPFASPERGMPSMISEEEEEVEESKEDEITTYDAILFATDDDFLESSRIRAVFRDNAVLPEEAKLFEMTPVTSEPPASPEHGHFDDDEISACEWCFPSQTELAKYSPFSRFFHKYKCYMILIVFIVMLALFIVYTLRLTADQTDSTSVAKQSQYVYPTFPNVGVTTQTKASAFQSLKVVTTVATKSVQPI</sequence>
<organism evidence="3 4">
    <name type="scientific">Rhizoclosmatium globosum</name>
    <dbReference type="NCBI Taxonomy" id="329046"/>
    <lineage>
        <taxon>Eukaryota</taxon>
        <taxon>Fungi</taxon>
        <taxon>Fungi incertae sedis</taxon>
        <taxon>Chytridiomycota</taxon>
        <taxon>Chytridiomycota incertae sedis</taxon>
        <taxon>Chytridiomycetes</taxon>
        <taxon>Chytridiales</taxon>
        <taxon>Chytriomycetaceae</taxon>
        <taxon>Rhizoclosmatium</taxon>
    </lineage>
</organism>
<feature type="region of interest" description="Disordered" evidence="1">
    <location>
        <begin position="242"/>
        <end position="324"/>
    </location>
</feature>
<dbReference type="Proteomes" id="UP000193642">
    <property type="component" value="Unassembled WGS sequence"/>
</dbReference>
<feature type="region of interest" description="Disordered" evidence="1">
    <location>
        <begin position="138"/>
        <end position="168"/>
    </location>
</feature>
<gene>
    <name evidence="3" type="ORF">BCR33DRAFT_764075</name>
</gene>
<accession>A0A1Y2CL32</accession>
<evidence type="ECO:0000256" key="2">
    <source>
        <dbReference type="SAM" id="Phobius"/>
    </source>
</evidence>
<dbReference type="AlphaFoldDB" id="A0A1Y2CL32"/>
<dbReference type="Pfam" id="PF17010">
    <property type="entry name" value="DUF5092"/>
    <property type="match status" value="1"/>
</dbReference>